<dbReference type="SUPFAM" id="SSF81624">
    <property type="entry name" value="N-terminal domain of MutM-like DNA repair proteins"/>
    <property type="match status" value="1"/>
</dbReference>
<dbReference type="GO" id="GO:0003684">
    <property type="term" value="F:damaged DNA binding"/>
    <property type="evidence" value="ECO:0007669"/>
    <property type="project" value="InterPro"/>
</dbReference>
<evidence type="ECO:0000313" key="19">
    <source>
        <dbReference type="Proteomes" id="UP000002033"/>
    </source>
</evidence>
<evidence type="ECO:0000256" key="11">
    <source>
        <dbReference type="ARBA" id="ARBA00023239"/>
    </source>
</evidence>
<dbReference type="GO" id="GO:0034039">
    <property type="term" value="F:8-oxo-7,8-dihydroguanine DNA N-glycosylase activity"/>
    <property type="evidence" value="ECO:0007669"/>
    <property type="project" value="TreeGrafter"/>
</dbReference>
<keyword evidence="19" id="KW-1185">Reference proteome</keyword>
<dbReference type="Gene3D" id="1.10.8.50">
    <property type="match status" value="1"/>
</dbReference>
<feature type="active site" description="Proton donor" evidence="15">
    <location>
        <position position="3"/>
    </location>
</feature>
<feature type="domain" description="FPG-type" evidence="16">
    <location>
        <begin position="257"/>
        <end position="293"/>
    </location>
</feature>
<dbReference type="NCBIfam" id="NF002211">
    <property type="entry name" value="PRK01103.1"/>
    <property type="match status" value="1"/>
</dbReference>
<evidence type="ECO:0000256" key="5">
    <source>
        <dbReference type="ARBA" id="ARBA00022763"/>
    </source>
</evidence>
<dbReference type="PANTHER" id="PTHR22993">
    <property type="entry name" value="FORMAMIDOPYRIMIDINE-DNA GLYCOSYLASE"/>
    <property type="match status" value="1"/>
</dbReference>
<feature type="active site" description="Schiff-base intermediate with DNA" evidence="15">
    <location>
        <position position="2"/>
    </location>
</feature>
<evidence type="ECO:0000256" key="4">
    <source>
        <dbReference type="ARBA" id="ARBA00022723"/>
    </source>
</evidence>
<keyword evidence="13 15" id="KW-0326">Glycosidase</keyword>
<dbReference type="GO" id="GO:0008270">
    <property type="term" value="F:zinc ion binding"/>
    <property type="evidence" value="ECO:0007669"/>
    <property type="project" value="UniProtKB-UniRule"/>
</dbReference>
<dbReference type="InterPro" id="IPR000214">
    <property type="entry name" value="Znf_DNA_glyclase/AP_lyase"/>
</dbReference>
<dbReference type="InterPro" id="IPR035937">
    <property type="entry name" value="FPG_N"/>
</dbReference>
<dbReference type="OrthoDB" id="9800855at2"/>
<feature type="domain" description="Formamidopyrimidine-DNA glycosylase catalytic" evidence="17">
    <location>
        <begin position="2"/>
        <end position="126"/>
    </location>
</feature>
<dbReference type="NCBIfam" id="TIGR00577">
    <property type="entry name" value="fpg"/>
    <property type="match status" value="1"/>
</dbReference>
<sequence length="293" mass="32480">MPELPEVETVRRGLAPVVTGRRIAAVELRRPNLRFPFPERFAERLVGQRIDRLERRAKYLIAELSGGEDLVMHLGMTGRFTILEKGRTDTPGEYVNSVGADPVHDHVVFKLTGGARIVYNDPRRFGFMVMMPHAERSEHPLFRALGVEPLGSELTADYLAARARGKKANLKAFLMDQRIVAGLGNIYVAEALFRSGLSPNRVARALADRRGAPTERAEKLVPAIREVLEQAIDARGSTLRDYRDASGASGGFQNSFAVYDRAGRPCPRAGCGGEIRRVVHAGRASFYCPRCQR</sequence>
<reference evidence="19" key="1">
    <citation type="journal article" date="2011" name="J. Bacteriol.">
        <title>Genome sequences of eight morphologically diverse alphaproteobacteria.</title>
        <authorList>
            <consortium name="US DOE Joint Genome Institute"/>
            <person name="Brown P.J."/>
            <person name="Kysela D.T."/>
            <person name="Buechlein A."/>
            <person name="Hemmerich C."/>
            <person name="Brun Y.V."/>
        </authorList>
    </citation>
    <scope>NUCLEOTIDE SEQUENCE [LARGE SCALE GENOMIC DNA]</scope>
    <source>
        <strain evidence="19">ATCC 51888 / DSM 1869 / NCIB 11706 / TK 0415</strain>
    </source>
</reference>
<dbReference type="Pfam" id="PF01149">
    <property type="entry name" value="Fapy_DNA_glyco"/>
    <property type="match status" value="1"/>
</dbReference>
<evidence type="ECO:0000256" key="2">
    <source>
        <dbReference type="ARBA" id="ARBA00009409"/>
    </source>
</evidence>
<dbReference type="Gene3D" id="3.20.190.10">
    <property type="entry name" value="MutM-like, N-terminal"/>
    <property type="match status" value="1"/>
</dbReference>
<dbReference type="InterPro" id="IPR010979">
    <property type="entry name" value="Ribosomal_uS13-like_H2TH"/>
</dbReference>
<keyword evidence="12 15" id="KW-0511">Multifunctional enzyme</keyword>
<feature type="active site" description="Proton donor; for beta-elimination activity" evidence="15">
    <location>
        <position position="58"/>
    </location>
</feature>
<keyword evidence="8 15" id="KW-0862">Zinc</keyword>
<evidence type="ECO:0000313" key="18">
    <source>
        <dbReference type="EMBL" id="ADJ25337.1"/>
    </source>
</evidence>
<evidence type="ECO:0000259" key="17">
    <source>
        <dbReference type="PROSITE" id="PS51068"/>
    </source>
</evidence>
<comment type="cofactor">
    <cofactor evidence="15">
        <name>Zn(2+)</name>
        <dbReference type="ChEBI" id="CHEBI:29105"/>
    </cofactor>
    <text evidence="15">Binds 1 zinc ion per subunit.</text>
</comment>
<dbReference type="InterPro" id="IPR010663">
    <property type="entry name" value="Znf_FPG/IleRS"/>
</dbReference>
<dbReference type="InterPro" id="IPR012319">
    <property type="entry name" value="FPG_cat"/>
</dbReference>
<dbReference type="InterPro" id="IPR020629">
    <property type="entry name" value="FPG_Glyclase"/>
</dbReference>
<dbReference type="PROSITE" id="PS51066">
    <property type="entry name" value="ZF_FPG_2"/>
    <property type="match status" value="1"/>
</dbReference>
<dbReference type="CDD" id="cd08966">
    <property type="entry name" value="EcFpg-like_N"/>
    <property type="match status" value="1"/>
</dbReference>
<evidence type="ECO:0000256" key="10">
    <source>
        <dbReference type="ARBA" id="ARBA00023204"/>
    </source>
</evidence>
<dbReference type="HAMAP" id="MF_00103">
    <property type="entry name" value="Fapy_DNA_glycosyl"/>
    <property type="match status" value="1"/>
</dbReference>
<comment type="catalytic activity">
    <reaction evidence="14 15">
        <text>2'-deoxyribonucleotide-(2'-deoxyribose 5'-phosphate)-2'-deoxyribonucleotide-DNA = a 3'-end 2'-deoxyribonucleotide-(2,3-dehydro-2,3-deoxyribose 5'-phosphate)-DNA + a 5'-end 5'-phospho-2'-deoxyribonucleoside-DNA + H(+)</text>
        <dbReference type="Rhea" id="RHEA:66592"/>
        <dbReference type="Rhea" id="RHEA-COMP:13180"/>
        <dbReference type="Rhea" id="RHEA-COMP:16897"/>
        <dbReference type="Rhea" id="RHEA-COMP:17067"/>
        <dbReference type="ChEBI" id="CHEBI:15378"/>
        <dbReference type="ChEBI" id="CHEBI:136412"/>
        <dbReference type="ChEBI" id="CHEBI:157695"/>
        <dbReference type="ChEBI" id="CHEBI:167181"/>
        <dbReference type="EC" id="4.2.99.18"/>
    </reaction>
</comment>
<keyword evidence="10 15" id="KW-0234">DNA repair</keyword>
<feature type="binding site" evidence="15">
    <location>
        <position position="104"/>
    </location>
    <ligand>
        <name>DNA</name>
        <dbReference type="ChEBI" id="CHEBI:16991"/>
    </ligand>
</feature>
<evidence type="ECO:0000256" key="1">
    <source>
        <dbReference type="ARBA" id="ARBA00001668"/>
    </source>
</evidence>
<keyword evidence="11 15" id="KW-0456">Lyase</keyword>
<evidence type="ECO:0000256" key="14">
    <source>
        <dbReference type="ARBA" id="ARBA00044632"/>
    </source>
</evidence>
<dbReference type="PANTHER" id="PTHR22993:SF9">
    <property type="entry name" value="FORMAMIDOPYRIMIDINE-DNA GLYCOSYLASE"/>
    <property type="match status" value="1"/>
</dbReference>
<dbReference type="Pfam" id="PF06831">
    <property type="entry name" value="H2TH"/>
    <property type="match status" value="1"/>
</dbReference>
<keyword evidence="5 15" id="KW-0227">DNA damage</keyword>
<evidence type="ECO:0000256" key="15">
    <source>
        <dbReference type="HAMAP-Rule" id="MF_00103"/>
    </source>
</evidence>
<dbReference type="eggNOG" id="COG0266">
    <property type="taxonomic scope" value="Bacteria"/>
</dbReference>
<organism evidence="18 19">
    <name type="scientific">Hyphomicrobium denitrificans (strain ATCC 51888 / DSM 1869 / NCIMB 11706 / TK 0415)</name>
    <dbReference type="NCBI Taxonomy" id="582899"/>
    <lineage>
        <taxon>Bacteria</taxon>
        <taxon>Pseudomonadati</taxon>
        <taxon>Pseudomonadota</taxon>
        <taxon>Alphaproteobacteria</taxon>
        <taxon>Hyphomicrobiales</taxon>
        <taxon>Hyphomicrobiaceae</taxon>
        <taxon>Hyphomicrobium</taxon>
    </lineage>
</organism>
<evidence type="ECO:0000256" key="3">
    <source>
        <dbReference type="ARBA" id="ARBA00011245"/>
    </source>
</evidence>
<dbReference type="EC" id="3.2.2.23" evidence="15"/>
<feature type="binding site" evidence="15">
    <location>
        <position position="166"/>
    </location>
    <ligand>
        <name>DNA</name>
        <dbReference type="ChEBI" id="CHEBI:16991"/>
    </ligand>
</feature>
<comment type="catalytic activity">
    <reaction evidence="1 15">
        <text>Hydrolysis of DNA containing ring-opened 7-methylguanine residues, releasing 2,6-diamino-4-hydroxy-5-(N-methyl)formamidopyrimidine.</text>
        <dbReference type="EC" id="3.2.2.23"/>
    </reaction>
</comment>
<dbReference type="FunFam" id="1.10.8.50:FF:000003">
    <property type="entry name" value="Formamidopyrimidine-DNA glycosylase"/>
    <property type="match status" value="1"/>
</dbReference>
<dbReference type="SUPFAM" id="SSF57716">
    <property type="entry name" value="Glucocorticoid receptor-like (DNA-binding domain)"/>
    <property type="match status" value="1"/>
</dbReference>
<dbReference type="GO" id="GO:0006284">
    <property type="term" value="P:base-excision repair"/>
    <property type="evidence" value="ECO:0007669"/>
    <property type="project" value="InterPro"/>
</dbReference>
<gene>
    <name evidence="15" type="primary">mutM</name>
    <name evidence="15" type="synonym">fpg</name>
    <name evidence="18" type="ordered locus">Hden_3546</name>
</gene>
<proteinExistence type="inferred from homology"/>
<name>D8JYD3_HYPDA</name>
<dbReference type="EMBL" id="CP002083">
    <property type="protein sequence ID" value="ADJ25337.1"/>
    <property type="molecule type" value="Genomic_DNA"/>
</dbReference>
<dbReference type="Proteomes" id="UP000002033">
    <property type="component" value="Chromosome"/>
</dbReference>
<dbReference type="PROSITE" id="PS01242">
    <property type="entry name" value="ZF_FPG_1"/>
    <property type="match status" value="1"/>
</dbReference>
<dbReference type="SMART" id="SM00898">
    <property type="entry name" value="Fapy_DNA_glyco"/>
    <property type="match status" value="1"/>
</dbReference>
<keyword evidence="7 15" id="KW-0378">Hydrolase</keyword>
<accession>D8JYD3</accession>
<keyword evidence="6 15" id="KW-0863">Zinc-finger</keyword>
<evidence type="ECO:0000256" key="7">
    <source>
        <dbReference type="ARBA" id="ARBA00022801"/>
    </source>
</evidence>
<feature type="binding site" evidence="15">
    <location>
        <position position="123"/>
    </location>
    <ligand>
        <name>DNA</name>
        <dbReference type="ChEBI" id="CHEBI:16991"/>
    </ligand>
</feature>
<evidence type="ECO:0000259" key="16">
    <source>
        <dbReference type="PROSITE" id="PS51066"/>
    </source>
</evidence>
<dbReference type="Pfam" id="PF06827">
    <property type="entry name" value="zf-FPG_IleRS"/>
    <property type="match status" value="1"/>
</dbReference>
<dbReference type="PROSITE" id="PS51068">
    <property type="entry name" value="FPG_CAT"/>
    <property type="match status" value="1"/>
</dbReference>
<comment type="function">
    <text evidence="15">Involved in base excision repair of DNA damaged by oxidation or by mutagenic agents. Acts as DNA glycosylase that recognizes and removes damaged bases. Has a preference for oxidized purines, such as 7,8-dihydro-8-oxoguanine (8-oxoG). Has AP (apurinic/apyrimidinic) lyase activity and introduces nicks in the DNA strand. Cleaves the DNA backbone by beta-delta elimination to generate a single-strand break at the site of the removed base with both 3'- and 5'-phosphates.</text>
</comment>
<dbReference type="SUPFAM" id="SSF46946">
    <property type="entry name" value="S13-like H2TH domain"/>
    <property type="match status" value="1"/>
</dbReference>
<dbReference type="EC" id="4.2.99.18" evidence="15"/>
<dbReference type="InterPro" id="IPR015886">
    <property type="entry name" value="H2TH_FPG"/>
</dbReference>
<dbReference type="SMART" id="SM01232">
    <property type="entry name" value="H2TH"/>
    <property type="match status" value="1"/>
</dbReference>
<evidence type="ECO:0000256" key="8">
    <source>
        <dbReference type="ARBA" id="ARBA00022833"/>
    </source>
</evidence>
<evidence type="ECO:0000256" key="9">
    <source>
        <dbReference type="ARBA" id="ARBA00023125"/>
    </source>
</evidence>
<evidence type="ECO:0000256" key="6">
    <source>
        <dbReference type="ARBA" id="ARBA00022771"/>
    </source>
</evidence>
<comment type="similarity">
    <text evidence="2 15">Belongs to the FPG family.</text>
</comment>
<dbReference type="AlphaFoldDB" id="D8JYD3"/>
<protein>
    <recommendedName>
        <fullName evidence="15">Formamidopyrimidine-DNA glycosylase</fullName>
        <shortName evidence="15">Fapy-DNA glycosylase</shortName>
        <ecNumber evidence="15">3.2.2.23</ecNumber>
    </recommendedName>
    <alternativeName>
        <fullName evidence="15">DNA-(apurinic or apyrimidinic site) lyase MutM</fullName>
        <shortName evidence="15">AP lyase MutM</shortName>
        <ecNumber evidence="15">4.2.99.18</ecNumber>
    </alternativeName>
</protein>
<keyword evidence="9 15" id="KW-0238">DNA-binding</keyword>
<comment type="subunit">
    <text evidence="3 15">Monomer.</text>
</comment>
<keyword evidence="4 15" id="KW-0479">Metal-binding</keyword>
<evidence type="ECO:0000256" key="13">
    <source>
        <dbReference type="ARBA" id="ARBA00023295"/>
    </source>
</evidence>
<dbReference type="GO" id="GO:0140078">
    <property type="term" value="F:class I DNA-(apurinic or apyrimidinic site) endonuclease activity"/>
    <property type="evidence" value="ECO:0007669"/>
    <property type="project" value="UniProtKB-EC"/>
</dbReference>
<dbReference type="InterPro" id="IPR015887">
    <property type="entry name" value="DNA_glyclase_Znf_dom_DNA_BS"/>
</dbReference>
<dbReference type="HOGENOM" id="CLU_038423_1_1_5"/>
<evidence type="ECO:0000256" key="12">
    <source>
        <dbReference type="ARBA" id="ARBA00023268"/>
    </source>
</evidence>
<dbReference type="KEGG" id="hdn:Hden_3546"/>
<dbReference type="STRING" id="582899.Hden_3546"/>
<feature type="active site" description="Proton donor; for delta-elimination activity" evidence="15">
    <location>
        <position position="283"/>
    </location>
</feature>
<dbReference type="RefSeq" id="WP_013217496.1">
    <property type="nucleotide sequence ID" value="NC_014313.1"/>
</dbReference>